<reference evidence="4" key="2">
    <citation type="submission" date="2015-01" db="EMBL/GenBank/DDBJ databases">
        <title>Evolutionary Origins and Diversification of the Mycorrhizal Mutualists.</title>
        <authorList>
            <consortium name="DOE Joint Genome Institute"/>
            <consortium name="Mycorrhizal Genomics Consortium"/>
            <person name="Kohler A."/>
            <person name="Kuo A."/>
            <person name="Nagy L.G."/>
            <person name="Floudas D."/>
            <person name="Copeland A."/>
            <person name="Barry K.W."/>
            <person name="Cichocki N."/>
            <person name="Veneault-Fourrey C."/>
            <person name="LaButti K."/>
            <person name="Lindquist E.A."/>
            <person name="Lipzen A."/>
            <person name="Lundell T."/>
            <person name="Morin E."/>
            <person name="Murat C."/>
            <person name="Riley R."/>
            <person name="Ohm R."/>
            <person name="Sun H."/>
            <person name="Tunlid A."/>
            <person name="Henrissat B."/>
            <person name="Grigoriev I.V."/>
            <person name="Hibbett D.S."/>
            <person name="Martin F."/>
        </authorList>
    </citation>
    <scope>NUCLEOTIDE SEQUENCE [LARGE SCALE GENOMIC DNA]</scope>
    <source>
        <strain evidence="4">441</strain>
    </source>
</reference>
<feature type="transmembrane region" description="Helical" evidence="2">
    <location>
        <begin position="103"/>
        <end position="121"/>
    </location>
</feature>
<protein>
    <submittedName>
        <fullName evidence="3">Uncharacterized protein</fullName>
    </submittedName>
</protein>
<organism evidence="3 4">
    <name type="scientific">Pisolithus microcarpus 441</name>
    <dbReference type="NCBI Taxonomy" id="765257"/>
    <lineage>
        <taxon>Eukaryota</taxon>
        <taxon>Fungi</taxon>
        <taxon>Dikarya</taxon>
        <taxon>Basidiomycota</taxon>
        <taxon>Agaricomycotina</taxon>
        <taxon>Agaricomycetes</taxon>
        <taxon>Agaricomycetidae</taxon>
        <taxon>Boletales</taxon>
        <taxon>Sclerodermatineae</taxon>
        <taxon>Pisolithaceae</taxon>
        <taxon>Pisolithus</taxon>
    </lineage>
</organism>
<dbReference type="OrthoDB" id="10611966at2759"/>
<evidence type="ECO:0000313" key="3">
    <source>
        <dbReference type="EMBL" id="KIK28710.1"/>
    </source>
</evidence>
<dbReference type="Proteomes" id="UP000054018">
    <property type="component" value="Unassembled WGS sequence"/>
</dbReference>
<gene>
    <name evidence="3" type="ORF">PISMIDRAFT_7198</name>
</gene>
<dbReference type="HOGENOM" id="CLU_1019828_0_0_1"/>
<evidence type="ECO:0000256" key="1">
    <source>
        <dbReference type="SAM" id="MobiDB-lite"/>
    </source>
</evidence>
<evidence type="ECO:0000313" key="4">
    <source>
        <dbReference type="Proteomes" id="UP000054018"/>
    </source>
</evidence>
<feature type="region of interest" description="Disordered" evidence="1">
    <location>
        <begin position="1"/>
        <end position="69"/>
    </location>
</feature>
<proteinExistence type="predicted"/>
<keyword evidence="2" id="KW-0812">Transmembrane</keyword>
<dbReference type="AlphaFoldDB" id="A0A0C9YUK5"/>
<evidence type="ECO:0000256" key="2">
    <source>
        <dbReference type="SAM" id="Phobius"/>
    </source>
</evidence>
<feature type="compositionally biased region" description="Low complexity" evidence="1">
    <location>
        <begin position="42"/>
        <end position="51"/>
    </location>
</feature>
<keyword evidence="2" id="KW-0472">Membrane</keyword>
<dbReference type="EMBL" id="KN833691">
    <property type="protein sequence ID" value="KIK28710.1"/>
    <property type="molecule type" value="Genomic_DNA"/>
</dbReference>
<accession>A0A0C9YUK5</accession>
<keyword evidence="4" id="KW-1185">Reference proteome</keyword>
<feature type="transmembrane region" description="Helical" evidence="2">
    <location>
        <begin position="153"/>
        <end position="175"/>
    </location>
</feature>
<name>A0A0C9YUK5_9AGAM</name>
<sequence length="273" mass="29385">MSASQRGTPFPAGRAQAPARVSSRRSTPAGYPSASERHSTRTPGQGQPTPTNTVSPARGPPLTPALPVSEGDVEMAPQAVPASTNQGDGTGPAVQVKPMTAKYLSSVWIAVIGVAVLNHGFRKVLSRPPITSGDISIAAVQWYSPKLLFLAHLLSHLSSSMAINAGMIVYLSFFLNELRMQDYRQGRKPMGAFTKPSFSFGTPVIRPISTSGAVATQQPTTSSMPNFWHGREYLKPPLERGTRTFCHDVTRASPSTSSVIYWTTTRPTYNEES</sequence>
<reference evidence="3 4" key="1">
    <citation type="submission" date="2014-04" db="EMBL/GenBank/DDBJ databases">
        <authorList>
            <consortium name="DOE Joint Genome Institute"/>
            <person name="Kuo A."/>
            <person name="Kohler A."/>
            <person name="Costa M.D."/>
            <person name="Nagy L.G."/>
            <person name="Floudas D."/>
            <person name="Copeland A."/>
            <person name="Barry K.W."/>
            <person name="Cichocki N."/>
            <person name="Veneault-Fourrey C."/>
            <person name="LaButti K."/>
            <person name="Lindquist E.A."/>
            <person name="Lipzen A."/>
            <person name="Lundell T."/>
            <person name="Morin E."/>
            <person name="Murat C."/>
            <person name="Sun H."/>
            <person name="Tunlid A."/>
            <person name="Henrissat B."/>
            <person name="Grigoriev I.V."/>
            <person name="Hibbett D.S."/>
            <person name="Martin F."/>
            <person name="Nordberg H.P."/>
            <person name="Cantor M.N."/>
            <person name="Hua S.X."/>
        </authorList>
    </citation>
    <scope>NUCLEOTIDE SEQUENCE [LARGE SCALE GENOMIC DNA]</scope>
    <source>
        <strain evidence="3 4">441</strain>
    </source>
</reference>
<keyword evidence="2" id="KW-1133">Transmembrane helix</keyword>